<gene>
    <name evidence="1" type="ORF">H1V43_07550</name>
</gene>
<dbReference type="RefSeq" id="WP_181863287.1">
    <property type="nucleotide sequence ID" value="NZ_JACEQY010000005.1"/>
</dbReference>
<sequence>MEIERRPDLSTRHRAALAAVHSTTGKDDPAFRRAMNELAAVEDEAVRAVSA</sequence>
<evidence type="ECO:0000313" key="1">
    <source>
        <dbReference type="EMBL" id="MBA4861241.1"/>
    </source>
</evidence>
<organism evidence="1 2">
    <name type="scientific">Streptomyces himalayensis subsp. aureolus</name>
    <dbReference type="NCBI Taxonomy" id="2758039"/>
    <lineage>
        <taxon>Bacteria</taxon>
        <taxon>Bacillati</taxon>
        <taxon>Actinomycetota</taxon>
        <taxon>Actinomycetes</taxon>
        <taxon>Kitasatosporales</taxon>
        <taxon>Streptomycetaceae</taxon>
        <taxon>Streptomyces</taxon>
        <taxon>Streptomyces himalayensis</taxon>
    </lineage>
</organism>
<dbReference type="Proteomes" id="UP000586976">
    <property type="component" value="Unassembled WGS sequence"/>
</dbReference>
<keyword evidence="2" id="KW-1185">Reference proteome</keyword>
<accession>A0A7W2HEX6</accession>
<reference evidence="1 2" key="1">
    <citation type="submission" date="2020-07" db="EMBL/GenBank/DDBJ databases">
        <title>Streptomyces isolated from Indian soil.</title>
        <authorList>
            <person name="Mandal S."/>
            <person name="Maiti P.K."/>
        </authorList>
    </citation>
    <scope>NUCLEOTIDE SEQUENCE [LARGE SCALE GENOMIC DNA]</scope>
    <source>
        <strain evidence="1 2">PSKA54</strain>
    </source>
</reference>
<dbReference type="EMBL" id="JACEQY010000005">
    <property type="protein sequence ID" value="MBA4861241.1"/>
    <property type="molecule type" value="Genomic_DNA"/>
</dbReference>
<comment type="caution">
    <text evidence="1">The sequence shown here is derived from an EMBL/GenBank/DDBJ whole genome shotgun (WGS) entry which is preliminary data.</text>
</comment>
<dbReference type="AlphaFoldDB" id="A0A7W2HEX6"/>
<protein>
    <submittedName>
        <fullName evidence="1">Uncharacterized protein</fullName>
    </submittedName>
</protein>
<evidence type="ECO:0000313" key="2">
    <source>
        <dbReference type="Proteomes" id="UP000586976"/>
    </source>
</evidence>
<proteinExistence type="predicted"/>
<name>A0A7W2HEX6_9ACTN</name>